<gene>
    <name evidence="5" type="ORF">EJ08DRAFT_670088</name>
</gene>
<dbReference type="InterPro" id="IPR016024">
    <property type="entry name" value="ARM-type_fold"/>
</dbReference>
<proteinExistence type="inferred from homology"/>
<dbReference type="InterPro" id="IPR011989">
    <property type="entry name" value="ARM-like"/>
</dbReference>
<dbReference type="AlphaFoldDB" id="A0A9P4TZ01"/>
<dbReference type="SUPFAM" id="SSF48371">
    <property type="entry name" value="ARM repeat"/>
    <property type="match status" value="1"/>
</dbReference>
<evidence type="ECO:0000259" key="4">
    <source>
        <dbReference type="Pfam" id="PF04064"/>
    </source>
</evidence>
<reference evidence="5" key="1">
    <citation type="journal article" date="2020" name="Stud. Mycol.">
        <title>101 Dothideomycetes genomes: a test case for predicting lifestyles and emergence of pathogens.</title>
        <authorList>
            <person name="Haridas S."/>
            <person name="Albert R."/>
            <person name="Binder M."/>
            <person name="Bloem J."/>
            <person name="Labutti K."/>
            <person name="Salamov A."/>
            <person name="Andreopoulos B."/>
            <person name="Baker S."/>
            <person name="Barry K."/>
            <person name="Bills G."/>
            <person name="Bluhm B."/>
            <person name="Cannon C."/>
            <person name="Castanera R."/>
            <person name="Culley D."/>
            <person name="Daum C."/>
            <person name="Ezra D."/>
            <person name="Gonzalez J."/>
            <person name="Henrissat B."/>
            <person name="Kuo A."/>
            <person name="Liang C."/>
            <person name="Lipzen A."/>
            <person name="Lutzoni F."/>
            <person name="Magnuson J."/>
            <person name="Mondo S."/>
            <person name="Nolan M."/>
            <person name="Ohm R."/>
            <person name="Pangilinan J."/>
            <person name="Park H.-J."/>
            <person name="Ramirez L."/>
            <person name="Alfaro M."/>
            <person name="Sun H."/>
            <person name="Tritt A."/>
            <person name="Yoshinaga Y."/>
            <person name="Zwiers L.-H."/>
            <person name="Turgeon B."/>
            <person name="Goodwin S."/>
            <person name="Spatafora J."/>
            <person name="Crous P."/>
            <person name="Grigoriev I."/>
        </authorList>
    </citation>
    <scope>NUCLEOTIDE SEQUENCE</scope>
    <source>
        <strain evidence="5">CBS 130266</strain>
    </source>
</reference>
<dbReference type="PANTHER" id="PTHR13387">
    <property type="entry name" value="PROTEIN HGH1 HOMOLOG"/>
    <property type="match status" value="1"/>
</dbReference>
<evidence type="ECO:0000313" key="6">
    <source>
        <dbReference type="Proteomes" id="UP000800235"/>
    </source>
</evidence>
<protein>
    <recommendedName>
        <fullName evidence="2">Protein HGH1 homolog</fullName>
    </recommendedName>
</protein>
<evidence type="ECO:0000313" key="5">
    <source>
        <dbReference type="EMBL" id="KAF2431225.1"/>
    </source>
</evidence>
<accession>A0A9P4TZ01</accession>
<dbReference type="Gene3D" id="1.25.10.10">
    <property type="entry name" value="Leucine-rich Repeat Variant"/>
    <property type="match status" value="1"/>
</dbReference>
<dbReference type="OrthoDB" id="338814at2759"/>
<comment type="caution">
    <text evidence="5">The sequence shown here is derived from an EMBL/GenBank/DDBJ whole genome shotgun (WGS) entry which is preliminary data.</text>
</comment>
<dbReference type="InterPro" id="IPR007206">
    <property type="entry name" value="Protein_HGH1_C"/>
</dbReference>
<sequence>MSQSDMKDELRDLVAFLHHGNSQIRQIASENLVGFSTTQHAIFKTDQLLPIKDLKVLVRDYAPIAKSALTILVNLSDDPQILAELAPDDELVESLLQRITDVKESNANEIAMLLSNLAKSDSTKRIINITRAIPKGGLSTSKNAMDQLMDCFVKGAGGNHNKNADFDYLAYFFADIAKHPEGRKYFVSPQGHDNNIIPLTKLTVFTEHASDIRRRGVASTIKNVSFDIESHPRLISSDSINLLPYILLPLMGSEEYTDEDTEGMLDDLQLLPPDKEREKDLEILKTHLETLLLLTTTRNGRDVLRQIKLYPIIREAHLQIEDDDVREACDRIVQVLMRDEEDEMTGKRAEGFVDVEDEDDDEDKVIDIL</sequence>
<feature type="domain" description="Protein HGH1 N-terminal" evidence="3">
    <location>
        <begin position="99"/>
        <end position="284"/>
    </location>
</feature>
<dbReference type="Pfam" id="PF04064">
    <property type="entry name" value="DUF384"/>
    <property type="match status" value="1"/>
</dbReference>
<dbReference type="InterPro" id="IPR039717">
    <property type="entry name" value="Hgh1"/>
</dbReference>
<dbReference type="InterPro" id="IPR007205">
    <property type="entry name" value="Protein_HGH1_N"/>
</dbReference>
<dbReference type="EMBL" id="MU007033">
    <property type="protein sequence ID" value="KAF2431225.1"/>
    <property type="molecule type" value="Genomic_DNA"/>
</dbReference>
<feature type="domain" description="Protein HGH1 C-terminal" evidence="4">
    <location>
        <begin position="290"/>
        <end position="343"/>
    </location>
</feature>
<name>A0A9P4TZ01_9PEZI</name>
<keyword evidence="6" id="KW-1185">Reference proteome</keyword>
<evidence type="ECO:0000256" key="2">
    <source>
        <dbReference type="ARBA" id="ARBA00014076"/>
    </source>
</evidence>
<comment type="similarity">
    <text evidence="1">Belongs to the HGH1 family.</text>
</comment>
<evidence type="ECO:0000256" key="1">
    <source>
        <dbReference type="ARBA" id="ARBA00006712"/>
    </source>
</evidence>
<evidence type="ECO:0000259" key="3">
    <source>
        <dbReference type="Pfam" id="PF04063"/>
    </source>
</evidence>
<dbReference type="PANTHER" id="PTHR13387:SF9">
    <property type="entry name" value="PROTEIN HGH1 HOMOLOG"/>
    <property type="match status" value="1"/>
</dbReference>
<dbReference type="Proteomes" id="UP000800235">
    <property type="component" value="Unassembled WGS sequence"/>
</dbReference>
<dbReference type="Pfam" id="PF04063">
    <property type="entry name" value="DUF383"/>
    <property type="match status" value="1"/>
</dbReference>
<organism evidence="5 6">
    <name type="scientific">Tothia fuscella</name>
    <dbReference type="NCBI Taxonomy" id="1048955"/>
    <lineage>
        <taxon>Eukaryota</taxon>
        <taxon>Fungi</taxon>
        <taxon>Dikarya</taxon>
        <taxon>Ascomycota</taxon>
        <taxon>Pezizomycotina</taxon>
        <taxon>Dothideomycetes</taxon>
        <taxon>Pleosporomycetidae</taxon>
        <taxon>Venturiales</taxon>
        <taxon>Cylindrosympodiaceae</taxon>
        <taxon>Tothia</taxon>
    </lineage>
</organism>